<sequence length="470" mass="49999">MPRLKLPSTLFPEPPPPPDDRTDVLVLGGGMAGLCAAIAARRAGARVILAEQAPRWRRGGNARHARNIRVPHDAPTALSPGRYPEAVLRQDLERVSGGTGDPILIDVLANHAGDLPAWLAQQGVLFQSPDDGVLPWSRKTVFLLGGGTAMMNALYDTAERLGVHVLYEAEGVALDLNGAARLRHRGRVFDVDSRATILATGGYQANRAWLRETWGRSAEGLVVRGTPFARGILMRALIEQGAQESGEPGGGHLVAVDARSPEADGGIVTRIDGLHLGLAVNQAGRRFFDEGEDTGSTRYGTWGRQVAGCAGQRAFVILDARGKAALLPLPVFPPLEAPSLPALAQVLGLDPETLVDTVTGYNRALTEGHGTRWRRLNPPRTPPAACIEVPPFHALPFAPGITFTGHGLYVDERARVLRRDGFSCPTLYAAGMTMGPALLGSGYVSGVSLTLAAVFGRIAGWEAASHVRVF</sequence>
<dbReference type="Gene3D" id="3.50.50.60">
    <property type="entry name" value="FAD/NAD(P)-binding domain"/>
    <property type="match status" value="1"/>
</dbReference>
<keyword evidence="3" id="KW-0274">FAD</keyword>
<dbReference type="GO" id="GO:0016491">
    <property type="term" value="F:oxidoreductase activity"/>
    <property type="evidence" value="ECO:0007669"/>
    <property type="project" value="UniProtKB-KW"/>
</dbReference>
<dbReference type="NCBIfam" id="NF006130">
    <property type="entry name" value="PRK08274.1"/>
    <property type="match status" value="1"/>
</dbReference>
<reference evidence="7 8" key="1">
    <citation type="submission" date="2019-07" db="EMBL/GenBank/DDBJ databases">
        <title>Whole genome shotgun sequence of Rhodospirillum oryzae NBRC 107573.</title>
        <authorList>
            <person name="Hosoyama A."/>
            <person name="Uohara A."/>
            <person name="Ohji S."/>
            <person name="Ichikawa N."/>
        </authorList>
    </citation>
    <scope>NUCLEOTIDE SEQUENCE [LARGE SCALE GENOMIC DNA]</scope>
    <source>
        <strain evidence="7 8">NBRC 107573</strain>
    </source>
</reference>
<dbReference type="Proteomes" id="UP000321567">
    <property type="component" value="Unassembled WGS sequence"/>
</dbReference>
<evidence type="ECO:0000256" key="2">
    <source>
        <dbReference type="ARBA" id="ARBA00022630"/>
    </source>
</evidence>
<protein>
    <submittedName>
        <fullName evidence="7">Tricarballylate dehydrogenase</fullName>
    </submittedName>
</protein>
<dbReference type="NCBIfam" id="TIGR02485">
    <property type="entry name" value="CobZ_N-term"/>
    <property type="match status" value="1"/>
</dbReference>
<evidence type="ECO:0000313" key="7">
    <source>
        <dbReference type="EMBL" id="GEO80102.1"/>
    </source>
</evidence>
<accession>A0A512H3Q8</accession>
<organism evidence="7 8">
    <name type="scientific">Pararhodospirillum oryzae</name>
    <dbReference type="NCBI Taxonomy" id="478448"/>
    <lineage>
        <taxon>Bacteria</taxon>
        <taxon>Pseudomonadati</taxon>
        <taxon>Pseudomonadota</taxon>
        <taxon>Alphaproteobacteria</taxon>
        <taxon>Rhodospirillales</taxon>
        <taxon>Rhodospirillaceae</taxon>
        <taxon>Pararhodospirillum</taxon>
    </lineage>
</organism>
<dbReference type="InterPro" id="IPR003953">
    <property type="entry name" value="FAD-dep_OxRdtase_2_FAD-bd"/>
</dbReference>
<feature type="domain" description="FAD-dependent oxidoreductase 2 FAD-binding" evidence="6">
    <location>
        <begin position="23"/>
        <end position="435"/>
    </location>
</feature>
<dbReference type="OrthoDB" id="3178130at2"/>
<keyword evidence="2" id="KW-0285">Flavoprotein</keyword>
<dbReference type="InterPro" id="IPR050315">
    <property type="entry name" value="FAD-oxidoreductase_2"/>
</dbReference>
<feature type="region of interest" description="Disordered" evidence="5">
    <location>
        <begin position="1"/>
        <end position="21"/>
    </location>
</feature>
<dbReference type="SUPFAM" id="SSF56425">
    <property type="entry name" value="Succinate dehydrogenase/fumarate reductase flavoprotein, catalytic domain"/>
    <property type="match status" value="1"/>
</dbReference>
<keyword evidence="8" id="KW-1185">Reference proteome</keyword>
<dbReference type="SUPFAM" id="SSF51905">
    <property type="entry name" value="FAD/NAD(P)-binding domain"/>
    <property type="match status" value="1"/>
</dbReference>
<comment type="cofactor">
    <cofactor evidence="1">
        <name>FAD</name>
        <dbReference type="ChEBI" id="CHEBI:57692"/>
    </cofactor>
</comment>
<comment type="caution">
    <text evidence="7">The sequence shown here is derived from an EMBL/GenBank/DDBJ whole genome shotgun (WGS) entry which is preliminary data.</text>
</comment>
<dbReference type="InterPro" id="IPR012831">
    <property type="entry name" value="CobZ"/>
</dbReference>
<evidence type="ECO:0000256" key="5">
    <source>
        <dbReference type="SAM" id="MobiDB-lite"/>
    </source>
</evidence>
<dbReference type="PANTHER" id="PTHR43400:SF7">
    <property type="entry name" value="FAD-DEPENDENT OXIDOREDUCTASE 2 FAD BINDING DOMAIN-CONTAINING PROTEIN"/>
    <property type="match status" value="1"/>
</dbReference>
<evidence type="ECO:0000259" key="6">
    <source>
        <dbReference type="Pfam" id="PF00890"/>
    </source>
</evidence>
<proteinExistence type="predicted"/>
<dbReference type="AlphaFoldDB" id="A0A512H3Q8"/>
<dbReference type="Pfam" id="PF00890">
    <property type="entry name" value="FAD_binding_2"/>
    <property type="match status" value="1"/>
</dbReference>
<name>A0A512H3Q8_9PROT</name>
<evidence type="ECO:0000313" key="8">
    <source>
        <dbReference type="Proteomes" id="UP000321567"/>
    </source>
</evidence>
<evidence type="ECO:0000256" key="3">
    <source>
        <dbReference type="ARBA" id="ARBA00022827"/>
    </source>
</evidence>
<dbReference type="EMBL" id="BJZO01000004">
    <property type="protein sequence ID" value="GEO80102.1"/>
    <property type="molecule type" value="Genomic_DNA"/>
</dbReference>
<evidence type="ECO:0000256" key="1">
    <source>
        <dbReference type="ARBA" id="ARBA00001974"/>
    </source>
</evidence>
<evidence type="ECO:0000256" key="4">
    <source>
        <dbReference type="ARBA" id="ARBA00023002"/>
    </source>
</evidence>
<dbReference type="RefSeq" id="WP_147162174.1">
    <property type="nucleotide sequence ID" value="NZ_BJZO01000004.1"/>
</dbReference>
<dbReference type="InterPro" id="IPR027477">
    <property type="entry name" value="Succ_DH/fumarate_Rdtase_cat_sf"/>
</dbReference>
<keyword evidence="4" id="KW-0560">Oxidoreductase</keyword>
<gene>
    <name evidence="7" type="ORF">ROR02_02330</name>
</gene>
<dbReference type="PANTHER" id="PTHR43400">
    <property type="entry name" value="FUMARATE REDUCTASE"/>
    <property type="match status" value="1"/>
</dbReference>
<dbReference type="Gene3D" id="3.90.700.10">
    <property type="entry name" value="Succinate dehydrogenase/fumarate reductase flavoprotein, catalytic domain"/>
    <property type="match status" value="1"/>
</dbReference>
<dbReference type="InterPro" id="IPR036188">
    <property type="entry name" value="FAD/NAD-bd_sf"/>
</dbReference>